<evidence type="ECO:0000256" key="1">
    <source>
        <dbReference type="ARBA" id="ARBA00022679"/>
    </source>
</evidence>
<keyword evidence="3" id="KW-0963">Cytoplasm</keyword>
<name>A0A2U2DII7_9HYPH</name>
<dbReference type="RefSeq" id="WP_109461457.1">
    <property type="nucleotide sequence ID" value="NZ_QFBC01000018.1"/>
</dbReference>
<keyword evidence="1 3" id="KW-0808">Transferase</keyword>
<evidence type="ECO:0000313" key="5">
    <source>
        <dbReference type="EMBL" id="PWE53123.1"/>
    </source>
</evidence>
<dbReference type="GO" id="GO:0005524">
    <property type="term" value="F:ATP binding"/>
    <property type="evidence" value="ECO:0007669"/>
    <property type="project" value="UniProtKB-UniRule"/>
</dbReference>
<dbReference type="Gene3D" id="3.40.367.20">
    <property type="match status" value="1"/>
</dbReference>
<dbReference type="Proteomes" id="UP000245252">
    <property type="component" value="Unassembled WGS sequence"/>
</dbReference>
<dbReference type="PANTHER" id="PTHR47690">
    <property type="entry name" value="GLUCOKINASE"/>
    <property type="match status" value="1"/>
</dbReference>
<evidence type="ECO:0000313" key="6">
    <source>
        <dbReference type="Proteomes" id="UP000245252"/>
    </source>
</evidence>
<dbReference type="InterPro" id="IPR003836">
    <property type="entry name" value="Glucokinase"/>
</dbReference>
<dbReference type="HAMAP" id="MF_00524">
    <property type="entry name" value="Glucokinase"/>
    <property type="match status" value="1"/>
</dbReference>
<keyword evidence="2 3" id="KW-0418">Kinase</keyword>
<dbReference type="SUPFAM" id="SSF53067">
    <property type="entry name" value="Actin-like ATPase domain"/>
    <property type="match status" value="1"/>
</dbReference>
<dbReference type="InterPro" id="IPR043129">
    <property type="entry name" value="ATPase_NBD"/>
</dbReference>
<dbReference type="NCBIfam" id="NF001417">
    <property type="entry name" value="PRK00292.1-4"/>
    <property type="match status" value="1"/>
</dbReference>
<dbReference type="CDD" id="cd24008">
    <property type="entry name" value="ASKHA_NBD_GLK"/>
    <property type="match status" value="1"/>
</dbReference>
<evidence type="ECO:0000256" key="2">
    <source>
        <dbReference type="ARBA" id="ARBA00022777"/>
    </source>
</evidence>
<dbReference type="EC" id="2.7.1.2" evidence="3"/>
<dbReference type="GO" id="GO:0006096">
    <property type="term" value="P:glycolytic process"/>
    <property type="evidence" value="ECO:0007669"/>
    <property type="project" value="UniProtKB-UniRule"/>
</dbReference>
<comment type="caution">
    <text evidence="5">The sequence shown here is derived from an EMBL/GenBank/DDBJ whole genome shotgun (WGS) entry which is preliminary data.</text>
</comment>
<dbReference type="AlphaFoldDB" id="A0A2U2DII7"/>
<evidence type="ECO:0000256" key="3">
    <source>
        <dbReference type="HAMAP-Rule" id="MF_00524"/>
    </source>
</evidence>
<protein>
    <recommendedName>
        <fullName evidence="3">Glucokinase</fullName>
        <ecNumber evidence="3">2.7.1.2</ecNumber>
    </recommendedName>
    <alternativeName>
        <fullName evidence="3">Glucose kinase</fullName>
    </alternativeName>
</protein>
<comment type="catalytic activity">
    <reaction evidence="3">
        <text>D-glucose + ATP = D-glucose 6-phosphate + ADP + H(+)</text>
        <dbReference type="Rhea" id="RHEA:17825"/>
        <dbReference type="ChEBI" id="CHEBI:4167"/>
        <dbReference type="ChEBI" id="CHEBI:15378"/>
        <dbReference type="ChEBI" id="CHEBI:30616"/>
        <dbReference type="ChEBI" id="CHEBI:61548"/>
        <dbReference type="ChEBI" id="CHEBI:456216"/>
        <dbReference type="EC" id="2.7.1.2"/>
    </reaction>
</comment>
<proteinExistence type="inferred from homology"/>
<dbReference type="Pfam" id="PF02685">
    <property type="entry name" value="Glucokinase"/>
    <property type="match status" value="1"/>
</dbReference>
<dbReference type="GO" id="GO:0004340">
    <property type="term" value="F:glucokinase activity"/>
    <property type="evidence" value="ECO:0007669"/>
    <property type="project" value="UniProtKB-UniRule"/>
</dbReference>
<reference evidence="5 6" key="1">
    <citation type="submission" date="2018-05" db="EMBL/GenBank/DDBJ databases">
        <title>The draft genome of strain NS-104.</title>
        <authorList>
            <person name="Hang P."/>
            <person name="Jiang J."/>
        </authorList>
    </citation>
    <scope>NUCLEOTIDE SEQUENCE [LARGE SCALE GENOMIC DNA]</scope>
    <source>
        <strain evidence="5 6">NS-104</strain>
    </source>
</reference>
<comment type="similarity">
    <text evidence="3 4">Belongs to the bacterial glucokinase family.</text>
</comment>
<feature type="binding site" evidence="3">
    <location>
        <begin position="18"/>
        <end position="23"/>
    </location>
    <ligand>
        <name>ATP</name>
        <dbReference type="ChEBI" id="CHEBI:30616"/>
    </ligand>
</feature>
<evidence type="ECO:0000256" key="4">
    <source>
        <dbReference type="RuleBase" id="RU004046"/>
    </source>
</evidence>
<dbReference type="InterPro" id="IPR050201">
    <property type="entry name" value="Bacterial_glucokinase"/>
</dbReference>
<keyword evidence="6" id="KW-1185">Reference proteome</keyword>
<dbReference type="GO" id="GO:0005536">
    <property type="term" value="F:D-glucose binding"/>
    <property type="evidence" value="ECO:0007669"/>
    <property type="project" value="InterPro"/>
</dbReference>
<accession>A0A2U2DII7</accession>
<keyword evidence="3" id="KW-0324">Glycolysis</keyword>
<dbReference type="PANTHER" id="PTHR47690:SF1">
    <property type="entry name" value="GLUCOKINASE"/>
    <property type="match status" value="1"/>
</dbReference>
<sequence length="347" mass="36976">MSRPIDTDPHLPFPILIGDIGGTNARFSILLDAYAEPRPFPIVQTANYPTIDQAIQKAVLDKTSVRPRATILAIAGPINGDEIPLTNCDWVVRPKALINDLGFEDVLVINDFEAQALAVASLAEEYREPIGAASDNFTASRVVLGPGTGLGVAGLVHAQHTWFPVPGEGGHVDVGPRTERDWRIWPFLTPVEDPTATVGRISAEELLSGRGLLNIYHAVCGADGKEPTLPTPADVSTAALAGTDAAAEEAISLFTTYLARVAGDMALIFMAKGGVYLAGGISQKIIPALKKPEFRAAFEDKAPHSALMRTIPTYVVTHPLAALSGLAAYAQTPTRFGVETDGRRWRG</sequence>
<dbReference type="EMBL" id="QFBC01000018">
    <property type="protein sequence ID" value="PWE53123.1"/>
    <property type="molecule type" value="Genomic_DNA"/>
</dbReference>
<dbReference type="NCBIfam" id="TIGR00749">
    <property type="entry name" value="glk"/>
    <property type="match status" value="1"/>
</dbReference>
<dbReference type="OrthoDB" id="9800595at2"/>
<dbReference type="GO" id="GO:0005829">
    <property type="term" value="C:cytosol"/>
    <property type="evidence" value="ECO:0007669"/>
    <property type="project" value="TreeGrafter"/>
</dbReference>
<gene>
    <name evidence="3" type="primary">glk</name>
    <name evidence="5" type="ORF">DEM27_27515</name>
</gene>
<comment type="subcellular location">
    <subcellularLocation>
        <location evidence="3">Cytoplasm</location>
    </subcellularLocation>
</comment>
<keyword evidence="3" id="KW-0067">ATP-binding</keyword>
<dbReference type="Gene3D" id="3.30.420.40">
    <property type="match status" value="1"/>
</dbReference>
<organism evidence="5 6">
    <name type="scientific">Metarhizobium album</name>
    <dbReference type="NCBI Taxonomy" id="2182425"/>
    <lineage>
        <taxon>Bacteria</taxon>
        <taxon>Pseudomonadati</taxon>
        <taxon>Pseudomonadota</taxon>
        <taxon>Alphaproteobacteria</taxon>
        <taxon>Hyphomicrobiales</taxon>
        <taxon>Rhizobiaceae</taxon>
        <taxon>Metarhizobium</taxon>
    </lineage>
</organism>
<keyword evidence="3" id="KW-0547">Nucleotide-binding</keyword>